<feature type="compositionally biased region" description="Basic residues" evidence="1">
    <location>
        <begin position="193"/>
        <end position="203"/>
    </location>
</feature>
<feature type="region of interest" description="Disordered" evidence="1">
    <location>
        <begin position="1"/>
        <end position="26"/>
    </location>
</feature>
<sequence>MSGPSDEQSRKRKLPPTFPHLPIQQAKKLKKAWVEKTKIKSKWKAEKRHLAAEQGAPTKMPWELEEEYAKDRSRFGTTQIAQEESNDEWDGIGDDKVEPSPALPETKDDGSDGESSERRSPSPQPQPKRFRYASANQNANPSAPIKSVHPMRANRKPKKVEGDKSAEALTLRDLKREAYAASSLHTFKADPLHKRRDGSHHGRGNSFSRGGNRGGDRGGNRGGNRGAGRGGPTSRGRGQPNMKLRMNVMLEEIEQGFANT</sequence>
<feature type="compositionally biased region" description="Gly residues" evidence="1">
    <location>
        <begin position="220"/>
        <end position="233"/>
    </location>
</feature>
<evidence type="ECO:0000256" key="1">
    <source>
        <dbReference type="SAM" id="MobiDB-lite"/>
    </source>
</evidence>
<evidence type="ECO:0008006" key="4">
    <source>
        <dbReference type="Google" id="ProtNLM"/>
    </source>
</evidence>
<dbReference type="EMBL" id="ML210165">
    <property type="protein sequence ID" value="TFK27410.1"/>
    <property type="molecule type" value="Genomic_DNA"/>
</dbReference>
<evidence type="ECO:0000313" key="3">
    <source>
        <dbReference type="Proteomes" id="UP000307440"/>
    </source>
</evidence>
<accession>A0A5C3L3T1</accession>
<evidence type="ECO:0000313" key="2">
    <source>
        <dbReference type="EMBL" id="TFK27410.1"/>
    </source>
</evidence>
<feature type="compositionally biased region" description="Low complexity" evidence="1">
    <location>
        <begin position="133"/>
        <end position="144"/>
    </location>
</feature>
<protein>
    <recommendedName>
        <fullName evidence="4">rRNA-processing protein FYV7</fullName>
    </recommendedName>
</protein>
<feature type="region of interest" description="Disordered" evidence="1">
    <location>
        <begin position="41"/>
        <end position="167"/>
    </location>
</feature>
<feature type="compositionally biased region" description="Basic and acidic residues" evidence="1">
    <location>
        <begin position="105"/>
        <end position="120"/>
    </location>
</feature>
<name>A0A5C3L3T1_COPMA</name>
<gene>
    <name evidence="2" type="ORF">FA15DRAFT_685931</name>
</gene>
<proteinExistence type="predicted"/>
<organism evidence="2 3">
    <name type="scientific">Coprinopsis marcescibilis</name>
    <name type="common">Agaric fungus</name>
    <name type="synonym">Psathyrella marcescibilis</name>
    <dbReference type="NCBI Taxonomy" id="230819"/>
    <lineage>
        <taxon>Eukaryota</taxon>
        <taxon>Fungi</taxon>
        <taxon>Dikarya</taxon>
        <taxon>Basidiomycota</taxon>
        <taxon>Agaricomycotina</taxon>
        <taxon>Agaricomycetes</taxon>
        <taxon>Agaricomycetidae</taxon>
        <taxon>Agaricales</taxon>
        <taxon>Agaricineae</taxon>
        <taxon>Psathyrellaceae</taxon>
        <taxon>Coprinopsis</taxon>
    </lineage>
</organism>
<feature type="region of interest" description="Disordered" evidence="1">
    <location>
        <begin position="183"/>
        <end position="244"/>
    </location>
</feature>
<dbReference type="OrthoDB" id="3365439at2759"/>
<reference evidence="2 3" key="1">
    <citation type="journal article" date="2019" name="Nat. Ecol. Evol.">
        <title>Megaphylogeny resolves global patterns of mushroom evolution.</title>
        <authorList>
            <person name="Varga T."/>
            <person name="Krizsan K."/>
            <person name="Foldi C."/>
            <person name="Dima B."/>
            <person name="Sanchez-Garcia M."/>
            <person name="Sanchez-Ramirez S."/>
            <person name="Szollosi G.J."/>
            <person name="Szarkandi J.G."/>
            <person name="Papp V."/>
            <person name="Albert L."/>
            <person name="Andreopoulos W."/>
            <person name="Angelini C."/>
            <person name="Antonin V."/>
            <person name="Barry K.W."/>
            <person name="Bougher N.L."/>
            <person name="Buchanan P."/>
            <person name="Buyck B."/>
            <person name="Bense V."/>
            <person name="Catcheside P."/>
            <person name="Chovatia M."/>
            <person name="Cooper J."/>
            <person name="Damon W."/>
            <person name="Desjardin D."/>
            <person name="Finy P."/>
            <person name="Geml J."/>
            <person name="Haridas S."/>
            <person name="Hughes K."/>
            <person name="Justo A."/>
            <person name="Karasinski D."/>
            <person name="Kautmanova I."/>
            <person name="Kiss B."/>
            <person name="Kocsube S."/>
            <person name="Kotiranta H."/>
            <person name="LaButti K.M."/>
            <person name="Lechner B.E."/>
            <person name="Liimatainen K."/>
            <person name="Lipzen A."/>
            <person name="Lukacs Z."/>
            <person name="Mihaltcheva S."/>
            <person name="Morgado L.N."/>
            <person name="Niskanen T."/>
            <person name="Noordeloos M.E."/>
            <person name="Ohm R.A."/>
            <person name="Ortiz-Santana B."/>
            <person name="Ovrebo C."/>
            <person name="Racz N."/>
            <person name="Riley R."/>
            <person name="Savchenko A."/>
            <person name="Shiryaev A."/>
            <person name="Soop K."/>
            <person name="Spirin V."/>
            <person name="Szebenyi C."/>
            <person name="Tomsovsky M."/>
            <person name="Tulloss R.E."/>
            <person name="Uehling J."/>
            <person name="Grigoriev I.V."/>
            <person name="Vagvolgyi C."/>
            <person name="Papp T."/>
            <person name="Martin F.M."/>
            <person name="Miettinen O."/>
            <person name="Hibbett D.S."/>
            <person name="Nagy L.G."/>
        </authorList>
    </citation>
    <scope>NUCLEOTIDE SEQUENCE [LARGE SCALE GENOMIC DNA]</scope>
    <source>
        <strain evidence="2 3">CBS 121175</strain>
    </source>
</reference>
<dbReference type="AlphaFoldDB" id="A0A5C3L3T1"/>
<dbReference type="Proteomes" id="UP000307440">
    <property type="component" value="Unassembled WGS sequence"/>
</dbReference>
<keyword evidence="3" id="KW-1185">Reference proteome</keyword>